<accession>A0A0B5HD01</accession>
<dbReference type="InterPro" id="IPR024937">
    <property type="entry name" value="Domain_X"/>
</dbReference>
<organism evidence="2">
    <name type="scientific">Colacium vesiculosum</name>
    <dbReference type="NCBI Taxonomy" id="102910"/>
    <lineage>
        <taxon>Eukaryota</taxon>
        <taxon>Discoba</taxon>
        <taxon>Euglenozoa</taxon>
        <taxon>Euglenida</taxon>
        <taxon>Spirocuta</taxon>
        <taxon>Euglenophyceae</taxon>
        <taxon>Euglenales</taxon>
        <taxon>Euglenaceae</taxon>
        <taxon>Colacium</taxon>
    </lineage>
</organism>
<sequence>MNSKIKSFNFETIMTPKFLFYAWIDLRNNKNYFFSINHKKSLRKSWFKTASSLISASKFSYKKSLNFNSLTFLKGKIIENAILIYVNLFLKIKNISLDSSLTECVRKLLQLTNFNYEIFYFSKLFLSKSLINADANYNYPSFQLDKNIQTTFSRRVLKNKKFIQKFKYNLNTYPNVHQVISVIKSWDKRINFFIAPKIVLFYKKINKNILRNIFLNKINDKKVWHEIEKMLQVNVIGISNEYIYTNTVTGMNTLSKFLLSLYLSQLDVYIKKLCNISNFKKFLCFRPYFLNMFYKRNLYTIKSYIPLKICNYFINFYNLKSIKTLKQNKFYFLYKKNYSKINFYFFFKHIYYVRYNENLAFGVIGSKNFSKFLNRKIQGFIRSNLHLDLFSYNLQYAFSESMFFLGFKISLFTLNFKKKNSFSNQLKTSRKYFSRITARIISWKKKLSSLAFNRFSFEFFGQVLSVIQSKSLNVSSMKDRRIWLYLFQLEALRCFQSGKLISSNDKLNLISDESFKKLKFLNFTSYKNFSFNFYVGKIRILLKNVIESFPSFIDKSVLPLDIEFLNLFTQYDKKFKFLSDTFYSTLLSDGNLESLNYLAHEKIVKSKLKKKFLTKNFFLNLYSRKIYSNSCISITCPISYMLLKFSILGFLDYKKKRPISHTKFIFHEDKEIIKLFGAFAYSLLNWFRCSDNFSKVKFLVEILRQSCFLTLCRKHNKRKTWAYSVYTPNLLINYSIYSQKSFFPTKKLLWSFKKFFLYTDIDFLCSANFFNDYQKHNM</sequence>
<dbReference type="PANTHER" id="PTHR33642:SF4">
    <property type="entry name" value="COX1_OXI3 INTRON 1 PROTEIN-RELATED"/>
    <property type="match status" value="1"/>
</dbReference>
<geneLocation type="chloroplast" evidence="2"/>
<dbReference type="GO" id="GO:0003964">
    <property type="term" value="F:RNA-directed DNA polymerase activity"/>
    <property type="evidence" value="ECO:0007669"/>
    <property type="project" value="TreeGrafter"/>
</dbReference>
<proteinExistence type="predicted"/>
<reference evidence="2" key="1">
    <citation type="journal article" date="2013" name="J. Eukaryot. Microbiol.">
        <title>Tracing patterns of chloroplast evolution in euglenoids: contributions from Colacium vesiculosum and Strombomonas acuminata (Euglenophyta).</title>
        <authorList>
            <person name="Wiegert K.E."/>
            <person name="Bennett M.S."/>
            <person name="Triemer R.E."/>
        </authorList>
    </citation>
    <scope>NUCLEOTIDE SEQUENCE</scope>
</reference>
<dbReference type="Pfam" id="PF01348">
    <property type="entry name" value="Intron_maturas2"/>
    <property type="match status" value="1"/>
</dbReference>
<dbReference type="PANTHER" id="PTHR33642">
    <property type="entry name" value="COX1/OXI3 INTRON 1 PROTEIN-RELATED"/>
    <property type="match status" value="1"/>
</dbReference>
<dbReference type="GO" id="GO:0006315">
    <property type="term" value="P:homing of group II introns"/>
    <property type="evidence" value="ECO:0007669"/>
    <property type="project" value="TreeGrafter"/>
</dbReference>
<keyword evidence="2" id="KW-0934">Plastid</keyword>
<evidence type="ECO:0000259" key="1">
    <source>
        <dbReference type="Pfam" id="PF01348"/>
    </source>
</evidence>
<dbReference type="AlphaFoldDB" id="A0A0B5HD01"/>
<dbReference type="EMBL" id="JN674636">
    <property type="protein sequence ID" value="AJF48929.1"/>
    <property type="molecule type" value="Genomic_DNA"/>
</dbReference>
<keyword evidence="2" id="KW-0150">Chloroplast</keyword>
<dbReference type="GO" id="GO:0005739">
    <property type="term" value="C:mitochondrion"/>
    <property type="evidence" value="ECO:0007669"/>
    <property type="project" value="TreeGrafter"/>
</dbReference>
<dbReference type="GO" id="GO:0090615">
    <property type="term" value="P:mitochondrial mRNA processing"/>
    <property type="evidence" value="ECO:0007669"/>
    <property type="project" value="TreeGrafter"/>
</dbReference>
<evidence type="ECO:0000313" key="2">
    <source>
        <dbReference type="EMBL" id="AJF48929.1"/>
    </source>
</evidence>
<gene>
    <name evidence="2" type="primary">mat2</name>
</gene>
<name>A0A0B5HD01_9EUGL</name>
<protein>
    <submittedName>
        <fullName evidence="2">Maturase</fullName>
    </submittedName>
</protein>
<feature type="domain" description="Domain X" evidence="1">
    <location>
        <begin position="633"/>
        <end position="717"/>
    </location>
</feature>